<evidence type="ECO:0000313" key="2">
    <source>
        <dbReference type="Proteomes" id="UP000823637"/>
    </source>
</evidence>
<accession>A0A9D9EEG5</accession>
<evidence type="ECO:0000313" key="1">
    <source>
        <dbReference type="EMBL" id="MBO8446526.1"/>
    </source>
</evidence>
<name>A0A9D9EEG5_9BACT</name>
<protein>
    <submittedName>
        <fullName evidence="1">YtxH domain-containing protein</fullName>
    </submittedName>
</protein>
<sequence length="81" mass="8655">MNAKVILGFLGGALVGAAVALLTAPEKGVDLRAKIISYLKEKGVSSDRFEEIIAKVKDKVYSWSSMDDIEAAVDEALNDKA</sequence>
<reference evidence="1" key="1">
    <citation type="submission" date="2020-10" db="EMBL/GenBank/DDBJ databases">
        <authorList>
            <person name="Gilroy R."/>
        </authorList>
    </citation>
    <scope>NUCLEOTIDE SEQUENCE</scope>
    <source>
        <strain evidence="1">D3-1215</strain>
    </source>
</reference>
<dbReference type="Pfam" id="PF12732">
    <property type="entry name" value="YtxH"/>
    <property type="match status" value="1"/>
</dbReference>
<proteinExistence type="predicted"/>
<comment type="caution">
    <text evidence="1">The sequence shown here is derived from an EMBL/GenBank/DDBJ whole genome shotgun (WGS) entry which is preliminary data.</text>
</comment>
<dbReference type="InterPro" id="IPR024623">
    <property type="entry name" value="YtxH"/>
</dbReference>
<organism evidence="1 2">
    <name type="scientific">Candidatus Enterocola intestinipullorum</name>
    <dbReference type="NCBI Taxonomy" id="2840783"/>
    <lineage>
        <taxon>Bacteria</taxon>
        <taxon>Pseudomonadati</taxon>
        <taxon>Bacteroidota</taxon>
        <taxon>Bacteroidia</taxon>
        <taxon>Bacteroidales</taxon>
        <taxon>Candidatus Enterocola</taxon>
    </lineage>
</organism>
<dbReference type="AlphaFoldDB" id="A0A9D9EEG5"/>
<gene>
    <name evidence="1" type="ORF">IAC32_02115</name>
</gene>
<reference evidence="1" key="2">
    <citation type="journal article" date="2021" name="PeerJ">
        <title>Extensive microbial diversity within the chicken gut microbiome revealed by metagenomics and culture.</title>
        <authorList>
            <person name="Gilroy R."/>
            <person name="Ravi A."/>
            <person name="Getino M."/>
            <person name="Pursley I."/>
            <person name="Horton D.L."/>
            <person name="Alikhan N.F."/>
            <person name="Baker D."/>
            <person name="Gharbi K."/>
            <person name="Hall N."/>
            <person name="Watson M."/>
            <person name="Adriaenssens E.M."/>
            <person name="Foster-Nyarko E."/>
            <person name="Jarju S."/>
            <person name="Secka A."/>
            <person name="Antonio M."/>
            <person name="Oren A."/>
            <person name="Chaudhuri R.R."/>
            <person name="La Ragione R."/>
            <person name="Hildebrand F."/>
            <person name="Pallen M.J."/>
        </authorList>
    </citation>
    <scope>NUCLEOTIDE SEQUENCE</scope>
    <source>
        <strain evidence="1">D3-1215</strain>
    </source>
</reference>
<dbReference type="Proteomes" id="UP000823637">
    <property type="component" value="Unassembled WGS sequence"/>
</dbReference>
<dbReference type="EMBL" id="JADIMR010000031">
    <property type="protein sequence ID" value="MBO8446526.1"/>
    <property type="molecule type" value="Genomic_DNA"/>
</dbReference>